<evidence type="ECO:0000256" key="2">
    <source>
        <dbReference type="ARBA" id="ARBA00023043"/>
    </source>
</evidence>
<gene>
    <name evidence="4" type="ORF">IFM46972_09593</name>
</gene>
<accession>A0A8H3XLB9</accession>
<name>A0A8H3XLB9_9EURO</name>
<feature type="repeat" description="ANK" evidence="3">
    <location>
        <begin position="216"/>
        <end position="240"/>
    </location>
</feature>
<evidence type="ECO:0000313" key="4">
    <source>
        <dbReference type="EMBL" id="GFF52676.1"/>
    </source>
</evidence>
<comment type="caution">
    <text evidence="4">The sequence shown here is derived from an EMBL/GenBank/DDBJ whole genome shotgun (WGS) entry which is preliminary data.</text>
</comment>
<keyword evidence="2 3" id="KW-0040">ANK repeat</keyword>
<evidence type="ECO:0000256" key="1">
    <source>
        <dbReference type="ARBA" id="ARBA00022737"/>
    </source>
</evidence>
<dbReference type="PROSITE" id="PS50088">
    <property type="entry name" value="ANK_REPEAT"/>
    <property type="match status" value="3"/>
</dbReference>
<keyword evidence="1" id="KW-0677">Repeat</keyword>
<reference evidence="4 5" key="1">
    <citation type="submission" date="2020-01" db="EMBL/GenBank/DDBJ databases">
        <title>Draft genome sequence of Aspergillus udagawae IFM 46972.</title>
        <authorList>
            <person name="Takahashi H."/>
            <person name="Yaguchi T."/>
        </authorList>
    </citation>
    <scope>NUCLEOTIDE SEQUENCE [LARGE SCALE GENOMIC DNA]</scope>
    <source>
        <strain evidence="4 5">IFM 46972</strain>
    </source>
</reference>
<dbReference type="SUPFAM" id="SSF48403">
    <property type="entry name" value="Ankyrin repeat"/>
    <property type="match status" value="1"/>
</dbReference>
<dbReference type="SMART" id="SM00248">
    <property type="entry name" value="ANK"/>
    <property type="match status" value="5"/>
</dbReference>
<dbReference type="Gene3D" id="1.25.40.20">
    <property type="entry name" value="Ankyrin repeat-containing domain"/>
    <property type="match status" value="2"/>
</dbReference>
<dbReference type="InterPro" id="IPR036770">
    <property type="entry name" value="Ankyrin_rpt-contain_sf"/>
</dbReference>
<feature type="repeat" description="ANK" evidence="3">
    <location>
        <begin position="149"/>
        <end position="181"/>
    </location>
</feature>
<dbReference type="InterPro" id="IPR050776">
    <property type="entry name" value="Ank_Repeat/CDKN_Inhibitor"/>
</dbReference>
<evidence type="ECO:0000313" key="5">
    <source>
        <dbReference type="Proteomes" id="UP000465221"/>
    </source>
</evidence>
<evidence type="ECO:0000256" key="3">
    <source>
        <dbReference type="PROSITE-ProRule" id="PRU00023"/>
    </source>
</evidence>
<dbReference type="PROSITE" id="PS50297">
    <property type="entry name" value="ANK_REP_REGION"/>
    <property type="match status" value="3"/>
</dbReference>
<organism evidence="4 5">
    <name type="scientific">Aspergillus udagawae</name>
    <dbReference type="NCBI Taxonomy" id="91492"/>
    <lineage>
        <taxon>Eukaryota</taxon>
        <taxon>Fungi</taxon>
        <taxon>Dikarya</taxon>
        <taxon>Ascomycota</taxon>
        <taxon>Pezizomycotina</taxon>
        <taxon>Eurotiomycetes</taxon>
        <taxon>Eurotiomycetidae</taxon>
        <taxon>Eurotiales</taxon>
        <taxon>Aspergillaceae</taxon>
        <taxon>Aspergillus</taxon>
        <taxon>Aspergillus subgen. Fumigati</taxon>
    </lineage>
</organism>
<dbReference type="Proteomes" id="UP000465221">
    <property type="component" value="Unassembled WGS sequence"/>
</dbReference>
<dbReference type="PANTHER" id="PTHR24201">
    <property type="entry name" value="ANK_REP_REGION DOMAIN-CONTAINING PROTEIN"/>
    <property type="match status" value="1"/>
</dbReference>
<feature type="repeat" description="ANK" evidence="3">
    <location>
        <begin position="343"/>
        <end position="375"/>
    </location>
</feature>
<dbReference type="EMBL" id="BLKC01000098">
    <property type="protein sequence ID" value="GFF52676.1"/>
    <property type="molecule type" value="Genomic_DNA"/>
</dbReference>
<dbReference type="AlphaFoldDB" id="A0A8H3XLB9"/>
<protein>
    <submittedName>
        <fullName evidence="4">Uncharacterized protein</fullName>
    </submittedName>
</protein>
<dbReference type="InterPro" id="IPR002110">
    <property type="entry name" value="Ankyrin_rpt"/>
</dbReference>
<sequence>MEAPVICTIILDSGSSYLPGERFGSLYAASLLSCLDAHLQFKPGTRDSNLLAAQVQQPLDVGDVGQAALMQQRLLRSSARNMTAQDTQLFAPTYSVTIQSPRAARYLPLAVRYFTLPDEPGLLERNSLHVAAGVNGSEIITIAESGHDFGLTPLHVGCIHGSVEAIGVLLERGVRTELQDKEKRTALHYAAVTGRGGIVRGILAVNQATAEVKVRYGRTALSYAAIFGQESVIDLLLETGLVHPDSKGEIGMIPLAFAAAEGHRPIVSRLLATGKVHVGSTNKVGWGPSAFAVENEKEARYQCEPSRRDRMHVFGLCSTPWVRGRSAIARPLQDIDVNSRNCYGRTPLSYAAASGHVGVVKLLLAAGCDPSVVSLDGRPTLSYAMENNQTEVEKVLRDFTK</sequence>
<dbReference type="Pfam" id="PF12796">
    <property type="entry name" value="Ank_2"/>
    <property type="match status" value="3"/>
</dbReference>
<proteinExistence type="predicted"/>